<comment type="caution">
    <text evidence="2">The sequence shown here is derived from an EMBL/GenBank/DDBJ whole genome shotgun (WGS) entry which is preliminary data.</text>
</comment>
<dbReference type="AlphaFoldDB" id="A0A0F9NJT7"/>
<sequence>MISMSRYKLRKLLKVLARENQAEGMRAYLALKMQQRRN</sequence>
<reference evidence="2" key="1">
    <citation type="journal article" date="2015" name="Nature">
        <title>Complex archaea that bridge the gap between prokaryotes and eukaryotes.</title>
        <authorList>
            <person name="Spang A."/>
            <person name="Saw J.H."/>
            <person name="Jorgensen S.L."/>
            <person name="Zaremba-Niedzwiedzka K."/>
            <person name="Martijn J."/>
            <person name="Lind A.E."/>
            <person name="van Eijk R."/>
            <person name="Schleper C."/>
            <person name="Guy L."/>
            <person name="Ettema T.J."/>
        </authorList>
    </citation>
    <scope>NUCLEOTIDE SEQUENCE</scope>
</reference>
<accession>A0A0F9NJT7</accession>
<gene>
    <name evidence="2" type="ORF">LCGC14_0942190</name>
    <name evidence="1" type="ORF">LCGC14_2241090</name>
</gene>
<protein>
    <submittedName>
        <fullName evidence="2">Uncharacterized protein</fullName>
    </submittedName>
</protein>
<evidence type="ECO:0000313" key="2">
    <source>
        <dbReference type="EMBL" id="KKN19770.1"/>
    </source>
</evidence>
<proteinExistence type="predicted"/>
<organism evidence="2">
    <name type="scientific">marine sediment metagenome</name>
    <dbReference type="NCBI Taxonomy" id="412755"/>
    <lineage>
        <taxon>unclassified sequences</taxon>
        <taxon>metagenomes</taxon>
        <taxon>ecological metagenomes</taxon>
    </lineage>
</organism>
<name>A0A0F9NJT7_9ZZZZ</name>
<evidence type="ECO:0000313" key="1">
    <source>
        <dbReference type="EMBL" id="KKL56867.1"/>
    </source>
</evidence>
<dbReference type="EMBL" id="LAZR01003302">
    <property type="protein sequence ID" value="KKN19770.1"/>
    <property type="molecule type" value="Genomic_DNA"/>
</dbReference>
<dbReference type="EMBL" id="LAZR01030350">
    <property type="protein sequence ID" value="KKL56867.1"/>
    <property type="molecule type" value="Genomic_DNA"/>
</dbReference>